<sequence length="232" mass="25820">MAQPSYDLSLWISEDTQQTWGEGWRSPEEATSLQGAPQAGLIYLAMGEVLSDVFNLAVSSRSDIVGVAIWQDAQTRAILSGLLEKSTGNKETLIAGETYDQESPGPTSSSNNQPQSLAQYKQVISFESKHSYANLPVHPYLESSSYDDAEEQTAAIEAKEDLEWGWRLDCEPDAPSTGAVKEKKMVVEAGLRARCPINRGGDFAQVTYQTHLVNLHYLRRRRKNKIDNLIRQ</sequence>
<organism evidence="1">
    <name type="scientific">Aegilops tauschii</name>
    <name type="common">Tausch's goatgrass</name>
    <name type="synonym">Aegilops squarrosa</name>
    <dbReference type="NCBI Taxonomy" id="37682"/>
    <lineage>
        <taxon>Eukaryota</taxon>
        <taxon>Viridiplantae</taxon>
        <taxon>Streptophyta</taxon>
        <taxon>Embryophyta</taxon>
        <taxon>Tracheophyta</taxon>
        <taxon>Spermatophyta</taxon>
        <taxon>Magnoliopsida</taxon>
        <taxon>Liliopsida</taxon>
        <taxon>Poales</taxon>
        <taxon>Poaceae</taxon>
        <taxon>BOP clade</taxon>
        <taxon>Pooideae</taxon>
        <taxon>Triticodae</taxon>
        <taxon>Triticeae</taxon>
        <taxon>Triticinae</taxon>
        <taxon>Aegilops</taxon>
    </lineage>
</organism>
<dbReference type="EnsemblPlants" id="EMT07947">
    <property type="protein sequence ID" value="EMT07947"/>
    <property type="gene ID" value="F775_00040"/>
</dbReference>
<proteinExistence type="predicted"/>
<evidence type="ECO:0000313" key="1">
    <source>
        <dbReference type="EnsemblPlants" id="EMT07947"/>
    </source>
</evidence>
<dbReference type="AlphaFoldDB" id="M8ATZ4"/>
<accession>M8ATZ4</accession>
<reference evidence="1" key="1">
    <citation type="submission" date="2015-06" db="UniProtKB">
        <authorList>
            <consortium name="EnsemblPlants"/>
        </authorList>
    </citation>
    <scope>IDENTIFICATION</scope>
</reference>
<protein>
    <submittedName>
        <fullName evidence="1">Uncharacterized protein</fullName>
    </submittedName>
</protein>
<name>M8ATZ4_AEGTA</name>